<keyword evidence="1" id="KW-0472">Membrane</keyword>
<dbReference type="STRING" id="89065.SAMN05216605_10838"/>
<feature type="transmembrane region" description="Helical" evidence="1">
    <location>
        <begin position="12"/>
        <end position="38"/>
    </location>
</feature>
<proteinExistence type="predicted"/>
<sequence>MLKNLTNAALFQIGWFTCVLGGNSGWLLITFVIFVVHLLLIGSWRSEGKLLMTVFALGCVLDSALIKLGVFDFGEAGKVIPLWLALLWPLLATTLGHCLAWSARPWWLASALGAVGGPASYIAGSHLTYVQLPLGVWPSVLILGAIWAVIFPLLHWLAHYFRDARAHEVSA</sequence>
<reference evidence="3" key="1">
    <citation type="submission" date="2016-10" db="EMBL/GenBank/DDBJ databases">
        <authorList>
            <person name="Varghese N."/>
            <person name="Submissions S."/>
        </authorList>
    </citation>
    <scope>NUCLEOTIDE SEQUENCE [LARGE SCALE GENOMIC DNA]</scope>
    <source>
        <strain evidence="3">ATCC 700689</strain>
    </source>
</reference>
<evidence type="ECO:0000313" key="2">
    <source>
        <dbReference type="EMBL" id="SDH75204.1"/>
    </source>
</evidence>
<protein>
    <recommendedName>
        <fullName evidence="4">DUF2878 domain-containing protein</fullName>
    </recommendedName>
</protein>
<organism evidence="2 3">
    <name type="scientific">Pseudomonas abietaniphila</name>
    <dbReference type="NCBI Taxonomy" id="89065"/>
    <lineage>
        <taxon>Bacteria</taxon>
        <taxon>Pseudomonadati</taxon>
        <taxon>Pseudomonadota</taxon>
        <taxon>Gammaproteobacteria</taxon>
        <taxon>Pseudomonadales</taxon>
        <taxon>Pseudomonadaceae</taxon>
        <taxon>Pseudomonas</taxon>
    </lineage>
</organism>
<feature type="transmembrane region" description="Helical" evidence="1">
    <location>
        <begin position="80"/>
        <end position="99"/>
    </location>
</feature>
<keyword evidence="1" id="KW-0812">Transmembrane</keyword>
<dbReference type="AlphaFoldDB" id="A0A1G8EZF0"/>
<dbReference type="RefSeq" id="WP_074753542.1">
    <property type="nucleotide sequence ID" value="NZ_FNCO01000008.1"/>
</dbReference>
<feature type="transmembrane region" description="Helical" evidence="1">
    <location>
        <begin position="136"/>
        <end position="158"/>
    </location>
</feature>
<evidence type="ECO:0000313" key="3">
    <source>
        <dbReference type="Proteomes" id="UP000182894"/>
    </source>
</evidence>
<dbReference type="InterPro" id="IPR021306">
    <property type="entry name" value="DUF2878"/>
</dbReference>
<accession>A0A1G8EZF0</accession>
<feature type="transmembrane region" description="Helical" evidence="1">
    <location>
        <begin position="106"/>
        <end position="124"/>
    </location>
</feature>
<keyword evidence="3" id="KW-1185">Reference proteome</keyword>
<name>A0A1G8EZF0_9PSED</name>
<dbReference type="EMBL" id="FNCO01000008">
    <property type="protein sequence ID" value="SDH75204.1"/>
    <property type="molecule type" value="Genomic_DNA"/>
</dbReference>
<keyword evidence="1" id="KW-1133">Transmembrane helix</keyword>
<evidence type="ECO:0000256" key="1">
    <source>
        <dbReference type="SAM" id="Phobius"/>
    </source>
</evidence>
<dbReference type="Proteomes" id="UP000182894">
    <property type="component" value="Unassembled WGS sequence"/>
</dbReference>
<dbReference type="OrthoDB" id="21939at2"/>
<evidence type="ECO:0008006" key="4">
    <source>
        <dbReference type="Google" id="ProtNLM"/>
    </source>
</evidence>
<dbReference type="Pfam" id="PF11086">
    <property type="entry name" value="DUF2878"/>
    <property type="match status" value="1"/>
</dbReference>
<gene>
    <name evidence="2" type="ORF">SAMN05216605_10838</name>
</gene>